<dbReference type="InterPro" id="IPR047647">
    <property type="entry name" value="ISAs1_transpos"/>
</dbReference>
<dbReference type="GO" id="GO:0006313">
    <property type="term" value="P:DNA transposition"/>
    <property type="evidence" value="ECO:0007669"/>
    <property type="project" value="InterPro"/>
</dbReference>
<feature type="domain" description="Transposase IS4-like" evidence="1">
    <location>
        <begin position="45"/>
        <end position="271"/>
    </location>
</feature>
<comment type="caution">
    <text evidence="2">The sequence shown here is derived from an EMBL/GenBank/DDBJ whole genome shotgun (WGS) entry which is preliminary data.</text>
</comment>
<dbReference type="Proteomes" id="UP000005845">
    <property type="component" value="Unassembled WGS sequence"/>
</dbReference>
<keyword evidence="3" id="KW-1185">Reference proteome</keyword>
<name>H5U0S1_9ACTN</name>
<evidence type="ECO:0000313" key="2">
    <source>
        <dbReference type="EMBL" id="GAB39268.1"/>
    </source>
</evidence>
<proteinExistence type="predicted"/>
<protein>
    <submittedName>
        <fullName evidence="2">Putative transposase</fullName>
    </submittedName>
</protein>
<organism evidence="2 3">
    <name type="scientific">Gordonia sputi NBRC 100414</name>
    <dbReference type="NCBI Taxonomy" id="1089453"/>
    <lineage>
        <taxon>Bacteria</taxon>
        <taxon>Bacillati</taxon>
        <taxon>Actinomycetota</taxon>
        <taxon>Actinomycetes</taxon>
        <taxon>Mycobacteriales</taxon>
        <taxon>Gordoniaceae</taxon>
        <taxon>Gordonia</taxon>
    </lineage>
</organism>
<evidence type="ECO:0000313" key="3">
    <source>
        <dbReference type="Proteomes" id="UP000005845"/>
    </source>
</evidence>
<dbReference type="AlphaFoldDB" id="H5U0S1"/>
<dbReference type="GO" id="GO:0003677">
    <property type="term" value="F:DNA binding"/>
    <property type="evidence" value="ECO:0007669"/>
    <property type="project" value="InterPro"/>
</dbReference>
<dbReference type="NCBIfam" id="NF033564">
    <property type="entry name" value="transpos_ISAs1"/>
    <property type="match status" value="1"/>
</dbReference>
<dbReference type="eggNOG" id="COG5433">
    <property type="taxonomic scope" value="Bacteria"/>
</dbReference>
<dbReference type="InterPro" id="IPR002559">
    <property type="entry name" value="Transposase_11"/>
</dbReference>
<dbReference type="InterPro" id="IPR051698">
    <property type="entry name" value="Transposase_11-like"/>
</dbReference>
<dbReference type="Pfam" id="PF01609">
    <property type="entry name" value="DDE_Tnp_1"/>
    <property type="match status" value="1"/>
</dbReference>
<dbReference type="GO" id="GO:0004803">
    <property type="term" value="F:transposase activity"/>
    <property type="evidence" value="ECO:0007669"/>
    <property type="project" value="InterPro"/>
</dbReference>
<sequence length="309" mass="34105">MAALDSSAGVPSESTIRRTLERVDGDTFDKIANSWMGLQFSSIDGRRIVAVDGKTLRGSVDDAGDRPHLLAAMDHESGAVIGQVAVGAKTNEIPKLIDLLDPIDITDMVVTVDALHTQRATADYIVDRGGHFVMCVKRNQPTLYDQLKSLRWNKIGSYTTTDTSRGRRVTHTIKAVEVPAQMVGFDHVGQVIQIRRTRTIKGKRTVEIVYLISDLDMLAAQPHLIADWVQGHWGIENRLHYVRDVTFGEDASRIRTGAGPRVMATLRNLAIAILRNAGHTNIAAALRHTARAPERAIKLLLTRTERTLP</sequence>
<dbReference type="PANTHER" id="PTHR30298">
    <property type="entry name" value="H REPEAT-ASSOCIATED PREDICTED TRANSPOSASE"/>
    <property type="match status" value="1"/>
</dbReference>
<dbReference type="RefSeq" id="WP_005205850.1">
    <property type="nucleotide sequence ID" value="NZ_BAFC01000062.1"/>
</dbReference>
<dbReference type="EMBL" id="BAFC01000062">
    <property type="protein sequence ID" value="GAB39268.1"/>
    <property type="molecule type" value="Genomic_DNA"/>
</dbReference>
<dbReference type="PANTHER" id="PTHR30298:SF0">
    <property type="entry name" value="PROTEIN YBFL-RELATED"/>
    <property type="match status" value="1"/>
</dbReference>
<gene>
    <name evidence="2" type="ORF">GOSPT_062_00030</name>
</gene>
<accession>H5U0S1</accession>
<evidence type="ECO:0000259" key="1">
    <source>
        <dbReference type="Pfam" id="PF01609"/>
    </source>
</evidence>
<reference evidence="2 3" key="1">
    <citation type="submission" date="2012-02" db="EMBL/GenBank/DDBJ databases">
        <title>Whole genome shotgun sequence of Gordonia sputi NBRC 100414.</title>
        <authorList>
            <person name="Yoshida I."/>
            <person name="Hosoyama A."/>
            <person name="Tsuchikane K."/>
            <person name="Katsumata H."/>
            <person name="Yamazaki S."/>
            <person name="Fujita N."/>
        </authorList>
    </citation>
    <scope>NUCLEOTIDE SEQUENCE [LARGE SCALE GENOMIC DNA]</scope>
    <source>
        <strain evidence="2 3">NBRC 100414</strain>
    </source>
</reference>